<proteinExistence type="predicted"/>
<organism evidence="1 2">
    <name type="scientific">Tegillarca granosa</name>
    <name type="common">Malaysian cockle</name>
    <name type="synonym">Anadara granosa</name>
    <dbReference type="NCBI Taxonomy" id="220873"/>
    <lineage>
        <taxon>Eukaryota</taxon>
        <taxon>Metazoa</taxon>
        <taxon>Spiralia</taxon>
        <taxon>Lophotrochozoa</taxon>
        <taxon>Mollusca</taxon>
        <taxon>Bivalvia</taxon>
        <taxon>Autobranchia</taxon>
        <taxon>Pteriomorphia</taxon>
        <taxon>Arcoida</taxon>
        <taxon>Arcoidea</taxon>
        <taxon>Arcidae</taxon>
        <taxon>Tegillarca</taxon>
    </lineage>
</organism>
<comment type="caution">
    <text evidence="1">The sequence shown here is derived from an EMBL/GenBank/DDBJ whole genome shotgun (WGS) entry which is preliminary data.</text>
</comment>
<accession>A0ABQ9E5A3</accession>
<evidence type="ECO:0000313" key="1">
    <source>
        <dbReference type="EMBL" id="KAJ8298722.1"/>
    </source>
</evidence>
<dbReference type="Proteomes" id="UP001217089">
    <property type="component" value="Unassembled WGS sequence"/>
</dbReference>
<name>A0ABQ9E5A3_TEGGR</name>
<sequence>MTRCLLQDKVSHDLLHHLLARAEYPTFKFQNNVYLSFYGSTVLLITFIECQEVSKNLLQMRYWFTPNDGKFSNILLHAALCSNFIKYLIVNK</sequence>
<reference evidence="1 2" key="1">
    <citation type="submission" date="2022-12" db="EMBL/GenBank/DDBJ databases">
        <title>Chromosome-level genome of Tegillarca granosa.</title>
        <authorList>
            <person name="Kim J."/>
        </authorList>
    </citation>
    <scope>NUCLEOTIDE SEQUENCE [LARGE SCALE GENOMIC DNA]</scope>
    <source>
        <strain evidence="1">Teg-2019</strain>
        <tissue evidence="1">Adductor muscle</tissue>
    </source>
</reference>
<gene>
    <name evidence="1" type="ORF">KUTeg_022782</name>
</gene>
<dbReference type="EMBL" id="JARBDR010000921">
    <property type="protein sequence ID" value="KAJ8298722.1"/>
    <property type="molecule type" value="Genomic_DNA"/>
</dbReference>
<keyword evidence="2" id="KW-1185">Reference proteome</keyword>
<protein>
    <submittedName>
        <fullName evidence="1">Uncharacterized protein</fullName>
    </submittedName>
</protein>
<evidence type="ECO:0000313" key="2">
    <source>
        <dbReference type="Proteomes" id="UP001217089"/>
    </source>
</evidence>